<dbReference type="InterPro" id="IPR002645">
    <property type="entry name" value="STAS_dom"/>
</dbReference>
<feature type="domain" description="STAS" evidence="3">
    <location>
        <begin position="21"/>
        <end position="109"/>
    </location>
</feature>
<comment type="caution">
    <text evidence="4">The sequence shown here is derived from an EMBL/GenBank/DDBJ whole genome shotgun (WGS) entry which is preliminary data.</text>
</comment>
<dbReference type="Proteomes" id="UP000273516">
    <property type="component" value="Unassembled WGS sequence"/>
</dbReference>
<dbReference type="PANTHER" id="PTHR33495:SF2">
    <property type="entry name" value="ANTI-SIGMA FACTOR ANTAGONIST TM_1081-RELATED"/>
    <property type="match status" value="1"/>
</dbReference>
<sequence length="109" mass="11983">MELAATDDGETTLITLQETRIDAANATYFKDRMREVIADHGKPVLLDLCRVDFMDSSGLGALIAVLKGMPPGLTLTLCNATSNVQRVFKLTRMDSVFRILPSHKQDETG</sequence>
<dbReference type="InterPro" id="IPR003658">
    <property type="entry name" value="Anti-sigma_ant"/>
</dbReference>
<dbReference type="PANTHER" id="PTHR33495">
    <property type="entry name" value="ANTI-SIGMA FACTOR ANTAGONIST TM_1081-RELATED-RELATED"/>
    <property type="match status" value="1"/>
</dbReference>
<protein>
    <recommendedName>
        <fullName evidence="2">Anti-sigma factor antagonist</fullName>
    </recommendedName>
</protein>
<keyword evidence="5" id="KW-1185">Reference proteome</keyword>
<evidence type="ECO:0000313" key="5">
    <source>
        <dbReference type="Proteomes" id="UP000273516"/>
    </source>
</evidence>
<evidence type="ECO:0000256" key="2">
    <source>
        <dbReference type="RuleBase" id="RU003749"/>
    </source>
</evidence>
<dbReference type="InterPro" id="IPR036513">
    <property type="entry name" value="STAS_dom_sf"/>
</dbReference>
<dbReference type="RefSeq" id="WP_122111809.1">
    <property type="nucleotide sequence ID" value="NZ_QOKZ01000002.1"/>
</dbReference>
<proteinExistence type="inferred from homology"/>
<dbReference type="Gene3D" id="3.30.750.24">
    <property type="entry name" value="STAS domain"/>
    <property type="match status" value="1"/>
</dbReference>
<dbReference type="NCBIfam" id="TIGR00377">
    <property type="entry name" value="ant_ant_sig"/>
    <property type="match status" value="1"/>
</dbReference>
<organism evidence="4 5">
    <name type="scientific">Paracoccus alkanivorans</name>
    <dbReference type="NCBI Taxonomy" id="2116655"/>
    <lineage>
        <taxon>Bacteria</taxon>
        <taxon>Pseudomonadati</taxon>
        <taxon>Pseudomonadota</taxon>
        <taxon>Alphaproteobacteria</taxon>
        <taxon>Rhodobacterales</taxon>
        <taxon>Paracoccaceae</taxon>
        <taxon>Paracoccus</taxon>
    </lineage>
</organism>
<name>A0A3M0MG39_9RHOB</name>
<comment type="similarity">
    <text evidence="1 2">Belongs to the anti-sigma-factor antagonist family.</text>
</comment>
<dbReference type="OrthoDB" id="9796076at2"/>
<dbReference type="SUPFAM" id="SSF52091">
    <property type="entry name" value="SpoIIaa-like"/>
    <property type="match status" value="1"/>
</dbReference>
<dbReference type="Pfam" id="PF01740">
    <property type="entry name" value="STAS"/>
    <property type="match status" value="1"/>
</dbReference>
<dbReference type="PROSITE" id="PS50801">
    <property type="entry name" value="STAS"/>
    <property type="match status" value="1"/>
</dbReference>
<dbReference type="CDD" id="cd07043">
    <property type="entry name" value="STAS_anti-anti-sigma_factors"/>
    <property type="match status" value="1"/>
</dbReference>
<gene>
    <name evidence="4" type="ORF">C9E81_05625</name>
</gene>
<evidence type="ECO:0000256" key="1">
    <source>
        <dbReference type="ARBA" id="ARBA00009013"/>
    </source>
</evidence>
<reference evidence="4 5" key="1">
    <citation type="submission" date="2018-07" db="EMBL/GenBank/DDBJ databases">
        <authorList>
            <person name="Zhang Y."/>
            <person name="Wang L."/>
            <person name="Ma S."/>
        </authorList>
    </citation>
    <scope>NUCLEOTIDE SEQUENCE [LARGE SCALE GENOMIC DNA]</scope>
    <source>
        <strain evidence="4 5">4-2</strain>
    </source>
</reference>
<dbReference type="AlphaFoldDB" id="A0A3M0MG39"/>
<evidence type="ECO:0000259" key="3">
    <source>
        <dbReference type="PROSITE" id="PS50801"/>
    </source>
</evidence>
<dbReference type="GO" id="GO:0043856">
    <property type="term" value="F:anti-sigma factor antagonist activity"/>
    <property type="evidence" value="ECO:0007669"/>
    <property type="project" value="InterPro"/>
</dbReference>
<accession>A0A3M0MG39</accession>
<dbReference type="EMBL" id="QOKZ01000002">
    <property type="protein sequence ID" value="RMC36646.1"/>
    <property type="molecule type" value="Genomic_DNA"/>
</dbReference>
<evidence type="ECO:0000313" key="4">
    <source>
        <dbReference type="EMBL" id="RMC36646.1"/>
    </source>
</evidence>